<dbReference type="PANTHER" id="PTHR12935">
    <property type="entry name" value="GAMMA-GLUTAMYLCYCLOTRANSFERASE"/>
    <property type="match status" value="1"/>
</dbReference>
<proteinExistence type="predicted"/>
<evidence type="ECO:0000256" key="2">
    <source>
        <dbReference type="ARBA" id="ARBA00023239"/>
    </source>
</evidence>
<evidence type="ECO:0000256" key="3">
    <source>
        <dbReference type="PIRSR" id="PIRSR617939-1"/>
    </source>
</evidence>
<dbReference type="AlphaFoldDB" id="A0AAD7IK76"/>
<feature type="domain" description="Gamma-glutamylcyclotransferase AIG2-like" evidence="5">
    <location>
        <begin position="7"/>
        <end position="114"/>
    </location>
</feature>
<reference evidence="6" key="1">
    <citation type="submission" date="2023-03" db="EMBL/GenBank/DDBJ databases">
        <title>Massive genome expansion in bonnet fungi (Mycena s.s.) driven by repeated elements and novel gene families across ecological guilds.</title>
        <authorList>
            <consortium name="Lawrence Berkeley National Laboratory"/>
            <person name="Harder C.B."/>
            <person name="Miyauchi S."/>
            <person name="Viragh M."/>
            <person name="Kuo A."/>
            <person name="Thoen E."/>
            <person name="Andreopoulos B."/>
            <person name="Lu D."/>
            <person name="Skrede I."/>
            <person name="Drula E."/>
            <person name="Henrissat B."/>
            <person name="Morin E."/>
            <person name="Kohler A."/>
            <person name="Barry K."/>
            <person name="LaButti K."/>
            <person name="Morin E."/>
            <person name="Salamov A."/>
            <person name="Lipzen A."/>
            <person name="Mereny Z."/>
            <person name="Hegedus B."/>
            <person name="Baldrian P."/>
            <person name="Stursova M."/>
            <person name="Weitz H."/>
            <person name="Taylor A."/>
            <person name="Grigoriev I.V."/>
            <person name="Nagy L.G."/>
            <person name="Martin F."/>
            <person name="Kauserud H."/>
        </authorList>
    </citation>
    <scope>NUCLEOTIDE SEQUENCE</scope>
    <source>
        <strain evidence="6">CBHHK188m</strain>
    </source>
</reference>
<evidence type="ECO:0000313" key="7">
    <source>
        <dbReference type="Proteomes" id="UP001215280"/>
    </source>
</evidence>
<evidence type="ECO:0000259" key="5">
    <source>
        <dbReference type="Pfam" id="PF06094"/>
    </source>
</evidence>
<protein>
    <recommendedName>
        <fullName evidence="1">gamma-glutamylcyclotransferase</fullName>
        <ecNumber evidence="1">4.3.2.9</ecNumber>
    </recommendedName>
</protein>
<comment type="caution">
    <text evidence="6">The sequence shown here is derived from an EMBL/GenBank/DDBJ whole genome shotgun (WGS) entry which is preliminary data.</text>
</comment>
<dbReference type="EMBL" id="JARJLG010000105">
    <property type="protein sequence ID" value="KAJ7745009.1"/>
    <property type="molecule type" value="Genomic_DNA"/>
</dbReference>
<evidence type="ECO:0000256" key="1">
    <source>
        <dbReference type="ARBA" id="ARBA00012346"/>
    </source>
</evidence>
<dbReference type="PANTHER" id="PTHR12935:SF0">
    <property type="entry name" value="GAMMA-GLUTAMYLCYCLOTRANSFERASE"/>
    <property type="match status" value="1"/>
</dbReference>
<gene>
    <name evidence="6" type="ORF">DFH07DRAFT_834190</name>
</gene>
<dbReference type="GO" id="GO:0003839">
    <property type="term" value="F:gamma-glutamylcyclotransferase activity"/>
    <property type="evidence" value="ECO:0007669"/>
    <property type="project" value="UniProtKB-EC"/>
</dbReference>
<feature type="active site" description="Proton acceptor" evidence="3">
    <location>
        <position position="76"/>
    </location>
</feature>
<dbReference type="CDD" id="cd06661">
    <property type="entry name" value="GGCT_like"/>
    <property type="match status" value="1"/>
</dbReference>
<dbReference type="InterPro" id="IPR017939">
    <property type="entry name" value="G-Glutamylcylcotransferase"/>
</dbReference>
<accession>A0AAD7IK76</accession>
<dbReference type="EC" id="4.3.2.9" evidence="1"/>
<organism evidence="6 7">
    <name type="scientific">Mycena maculata</name>
    <dbReference type="NCBI Taxonomy" id="230809"/>
    <lineage>
        <taxon>Eukaryota</taxon>
        <taxon>Fungi</taxon>
        <taxon>Dikarya</taxon>
        <taxon>Basidiomycota</taxon>
        <taxon>Agaricomycotina</taxon>
        <taxon>Agaricomycetes</taxon>
        <taxon>Agaricomycetidae</taxon>
        <taxon>Agaricales</taxon>
        <taxon>Marasmiineae</taxon>
        <taxon>Mycenaceae</taxon>
        <taxon>Mycena</taxon>
    </lineage>
</organism>
<evidence type="ECO:0000256" key="4">
    <source>
        <dbReference type="PIRSR" id="PIRSR617939-2"/>
    </source>
</evidence>
<dbReference type="Proteomes" id="UP001215280">
    <property type="component" value="Unassembled WGS sequence"/>
</dbReference>
<sequence length="163" mass="18781">MTTKTLYFGYGSNLWKHQMAFRCPENKFVGTARLPDWRWIINKRGYANVVPSKGDQVWAFLYELSPSDEVNLDGYEGVPDCYVKQTIPVEYFGKGSYGEMREGKRMVDALVYVDVQRTTGGWPPKEEYIHRMNCGIADALEEGVSRVYITEYLRPSIPDPPHK</sequence>
<feature type="binding site" evidence="4">
    <location>
        <begin position="7"/>
        <end position="12"/>
    </location>
    <ligand>
        <name>substrate</name>
    </ligand>
</feature>
<evidence type="ECO:0000313" key="6">
    <source>
        <dbReference type="EMBL" id="KAJ7745009.1"/>
    </source>
</evidence>
<dbReference type="Gene3D" id="3.10.490.10">
    <property type="entry name" value="Gamma-glutamyl cyclotransferase-like"/>
    <property type="match status" value="1"/>
</dbReference>
<dbReference type="InterPro" id="IPR009288">
    <property type="entry name" value="AIG2-like_dom"/>
</dbReference>
<dbReference type="InterPro" id="IPR013024">
    <property type="entry name" value="GGCT-like"/>
</dbReference>
<dbReference type="SUPFAM" id="SSF110857">
    <property type="entry name" value="Gamma-glutamyl cyclotransferase-like"/>
    <property type="match status" value="1"/>
</dbReference>
<keyword evidence="2" id="KW-0456">Lyase</keyword>
<dbReference type="Pfam" id="PF06094">
    <property type="entry name" value="GGACT"/>
    <property type="match status" value="1"/>
</dbReference>
<keyword evidence="7" id="KW-1185">Reference proteome</keyword>
<dbReference type="InterPro" id="IPR036568">
    <property type="entry name" value="GGCT-like_sf"/>
</dbReference>
<name>A0AAD7IK76_9AGAR</name>